<dbReference type="Proteomes" id="UP000322873">
    <property type="component" value="Unassembled WGS sequence"/>
</dbReference>
<sequence length="70" mass="7799">MIKSTTLVLLMITGVDEKVIANPSNSSTNVPLRRRTALRSSLMEVAGGLNLIPTEIFNKYYDRTEKMIAD</sequence>
<evidence type="ECO:0000313" key="3">
    <source>
        <dbReference type="Proteomes" id="UP000322873"/>
    </source>
</evidence>
<keyword evidence="3" id="KW-1185">Reference proteome</keyword>
<evidence type="ECO:0000256" key="1">
    <source>
        <dbReference type="SAM" id="SignalP"/>
    </source>
</evidence>
<dbReference type="VEuPathDB" id="FungiDB:MFRU_033g00270"/>
<accession>A0A5M9K2I4</accession>
<gene>
    <name evidence="2" type="ORF">EYC84_006171</name>
</gene>
<name>A0A5M9K2I4_MONFR</name>
<organism evidence="2 3">
    <name type="scientific">Monilinia fructicola</name>
    <name type="common">Brown rot fungus</name>
    <name type="synonym">Ciboria fructicola</name>
    <dbReference type="NCBI Taxonomy" id="38448"/>
    <lineage>
        <taxon>Eukaryota</taxon>
        <taxon>Fungi</taxon>
        <taxon>Dikarya</taxon>
        <taxon>Ascomycota</taxon>
        <taxon>Pezizomycotina</taxon>
        <taxon>Leotiomycetes</taxon>
        <taxon>Helotiales</taxon>
        <taxon>Sclerotiniaceae</taxon>
        <taxon>Monilinia</taxon>
    </lineage>
</organism>
<dbReference type="EMBL" id="VICG01000001">
    <property type="protein sequence ID" value="KAA8576008.1"/>
    <property type="molecule type" value="Genomic_DNA"/>
</dbReference>
<dbReference type="AlphaFoldDB" id="A0A5M9K2I4"/>
<proteinExistence type="predicted"/>
<feature type="signal peptide" evidence="1">
    <location>
        <begin position="1"/>
        <end position="21"/>
    </location>
</feature>
<feature type="chain" id="PRO_5024376036" evidence="1">
    <location>
        <begin position="22"/>
        <end position="70"/>
    </location>
</feature>
<reference evidence="2 3" key="1">
    <citation type="submission" date="2019-06" db="EMBL/GenBank/DDBJ databases">
        <title>Genome Sequence of the Brown Rot Fungal Pathogen Monilinia fructicola.</title>
        <authorList>
            <person name="De Miccolis Angelini R.M."/>
            <person name="Landi L."/>
            <person name="Abate D."/>
            <person name="Pollastro S."/>
            <person name="Romanazzi G."/>
            <person name="Faretra F."/>
        </authorList>
    </citation>
    <scope>NUCLEOTIDE SEQUENCE [LARGE SCALE GENOMIC DNA]</scope>
    <source>
        <strain evidence="2 3">Mfrc123</strain>
    </source>
</reference>
<keyword evidence="1" id="KW-0732">Signal</keyword>
<evidence type="ECO:0000313" key="2">
    <source>
        <dbReference type="EMBL" id="KAA8576008.1"/>
    </source>
</evidence>
<comment type="caution">
    <text evidence="2">The sequence shown here is derived from an EMBL/GenBank/DDBJ whole genome shotgun (WGS) entry which is preliminary data.</text>
</comment>
<protein>
    <submittedName>
        <fullName evidence="2">Uncharacterized protein</fullName>
    </submittedName>
</protein>